<protein>
    <submittedName>
        <fullName evidence="2">Competence protein ComEA</fullName>
    </submittedName>
</protein>
<feature type="chain" id="PRO_5013064663" evidence="1">
    <location>
        <begin position="31"/>
        <end position="104"/>
    </location>
</feature>
<dbReference type="Gene3D" id="1.10.150.280">
    <property type="entry name" value="AF1531-like domain"/>
    <property type="match status" value="1"/>
</dbReference>
<organism evidence="2 3">
    <name type="scientific">Marinomonas polaris DSM 16579</name>
    <dbReference type="NCBI Taxonomy" id="1122206"/>
    <lineage>
        <taxon>Bacteria</taxon>
        <taxon>Pseudomonadati</taxon>
        <taxon>Pseudomonadota</taxon>
        <taxon>Gammaproteobacteria</taxon>
        <taxon>Oceanospirillales</taxon>
        <taxon>Oceanospirillaceae</taxon>
        <taxon>Marinomonas</taxon>
    </lineage>
</organism>
<accession>A0A1M5J4R6</accession>
<gene>
    <name evidence="2" type="ORF">SAMN02745753_03772</name>
</gene>
<evidence type="ECO:0000313" key="3">
    <source>
        <dbReference type="Proteomes" id="UP000184517"/>
    </source>
</evidence>
<dbReference type="Pfam" id="PF12836">
    <property type="entry name" value="HHH_3"/>
    <property type="match status" value="1"/>
</dbReference>
<dbReference type="Proteomes" id="UP000184517">
    <property type="component" value="Unassembled WGS sequence"/>
</dbReference>
<reference evidence="3" key="1">
    <citation type="submission" date="2016-11" db="EMBL/GenBank/DDBJ databases">
        <authorList>
            <person name="Varghese N."/>
            <person name="Submissions S."/>
        </authorList>
    </citation>
    <scope>NUCLEOTIDE SEQUENCE [LARGE SCALE GENOMIC DNA]</scope>
    <source>
        <strain evidence="3">DSM 16579</strain>
    </source>
</reference>
<dbReference type="GO" id="GO:0015627">
    <property type="term" value="C:type II protein secretion system complex"/>
    <property type="evidence" value="ECO:0007669"/>
    <property type="project" value="TreeGrafter"/>
</dbReference>
<proteinExistence type="predicted"/>
<dbReference type="RefSeq" id="WP_072841207.1">
    <property type="nucleotide sequence ID" value="NZ_FQVF01000020.1"/>
</dbReference>
<dbReference type="OrthoDB" id="7510573at2"/>
<sequence>MTNFKRILCVCAARSLLVISLAFMPFSLFAATPLDINTATATQFSAVMSGVGIKKAEAIIAYREANGGFDSVDQLAQVKGIGDALLARNRDLLQVVATGESSKN</sequence>
<dbReference type="SUPFAM" id="SSF47781">
    <property type="entry name" value="RuvA domain 2-like"/>
    <property type="match status" value="1"/>
</dbReference>
<evidence type="ECO:0000313" key="2">
    <source>
        <dbReference type="EMBL" id="SHG35556.1"/>
    </source>
</evidence>
<dbReference type="NCBIfam" id="TIGR00426">
    <property type="entry name" value="competence protein ComEA helix-hairpin-helix repeat region"/>
    <property type="match status" value="1"/>
</dbReference>
<name>A0A1M5J4R6_9GAMM</name>
<keyword evidence="1" id="KW-0732">Signal</keyword>
<dbReference type="PANTHER" id="PTHR21180">
    <property type="entry name" value="ENDONUCLEASE/EXONUCLEASE/PHOSPHATASE FAMILY DOMAIN-CONTAINING PROTEIN 1"/>
    <property type="match status" value="1"/>
</dbReference>
<dbReference type="AlphaFoldDB" id="A0A1M5J4R6"/>
<evidence type="ECO:0000256" key="1">
    <source>
        <dbReference type="SAM" id="SignalP"/>
    </source>
</evidence>
<dbReference type="InterPro" id="IPR051675">
    <property type="entry name" value="Endo/Exo/Phosphatase_dom_1"/>
</dbReference>
<dbReference type="STRING" id="1122206.SAMN02745753_03772"/>
<dbReference type="EMBL" id="FQVF01000020">
    <property type="protein sequence ID" value="SHG35556.1"/>
    <property type="molecule type" value="Genomic_DNA"/>
</dbReference>
<dbReference type="GO" id="GO:0015628">
    <property type="term" value="P:protein secretion by the type II secretion system"/>
    <property type="evidence" value="ECO:0007669"/>
    <property type="project" value="TreeGrafter"/>
</dbReference>
<dbReference type="InterPro" id="IPR004509">
    <property type="entry name" value="Competence_ComEA_HhH"/>
</dbReference>
<keyword evidence="3" id="KW-1185">Reference proteome</keyword>
<dbReference type="PANTHER" id="PTHR21180:SF32">
    <property type="entry name" value="ENDONUCLEASE_EXONUCLEASE_PHOSPHATASE FAMILY DOMAIN-CONTAINING PROTEIN 1"/>
    <property type="match status" value="1"/>
</dbReference>
<dbReference type="InterPro" id="IPR010994">
    <property type="entry name" value="RuvA_2-like"/>
</dbReference>
<feature type="signal peptide" evidence="1">
    <location>
        <begin position="1"/>
        <end position="30"/>
    </location>
</feature>